<accession>A0A0M0BR12</accession>
<evidence type="ECO:0000313" key="4">
    <source>
        <dbReference type="Proteomes" id="UP000037210"/>
    </source>
</evidence>
<dbReference type="InterPro" id="IPR045220">
    <property type="entry name" value="FRHB/FDHB/HCAR-like"/>
</dbReference>
<protein>
    <recommendedName>
        <fullName evidence="5">Coenzyme F420 hydrogenase</fullName>
    </recommendedName>
</protein>
<dbReference type="PANTHER" id="PTHR31332">
    <property type="entry name" value="7-HYDROXYMETHYL CHLOROPHYLL A REDUCTASE, CHLOROPLASTIC"/>
    <property type="match status" value="1"/>
</dbReference>
<comment type="caution">
    <text evidence="3">The sequence shown here is derived from an EMBL/GenBank/DDBJ whole genome shotgun (WGS) entry which is preliminary data.</text>
</comment>
<evidence type="ECO:0000259" key="1">
    <source>
        <dbReference type="Pfam" id="PF04422"/>
    </source>
</evidence>
<evidence type="ECO:0000313" key="3">
    <source>
        <dbReference type="EMBL" id="KON31003.1"/>
    </source>
</evidence>
<dbReference type="GO" id="GO:0052592">
    <property type="term" value="F:oxidoreductase activity, acting on CH or CH2 groups, with an iron-sulfur protein as acceptor"/>
    <property type="evidence" value="ECO:0007669"/>
    <property type="project" value="TreeGrafter"/>
</dbReference>
<evidence type="ECO:0000259" key="2">
    <source>
        <dbReference type="Pfam" id="PF04432"/>
    </source>
</evidence>
<feature type="domain" description="Coenzyme F420 hydrogenase/dehydrogenase beta subunit C-terminal" evidence="2">
    <location>
        <begin position="90"/>
        <end position="241"/>
    </location>
</feature>
<organism evidence="3 4">
    <name type="scientific">miscellaneous Crenarchaeota group-15 archaeon DG-45</name>
    <dbReference type="NCBI Taxonomy" id="1685127"/>
    <lineage>
        <taxon>Archaea</taxon>
        <taxon>Candidatus Bathyarchaeota</taxon>
        <taxon>MCG-15</taxon>
    </lineage>
</organism>
<feature type="domain" description="Coenzyme F420 hydrogenase/dehydrogenase beta subunit N-terminal" evidence="1">
    <location>
        <begin position="4"/>
        <end position="76"/>
    </location>
</feature>
<sequence length="264" mass="28522">MRACYAVRAREEETLERCQDGGAVTAILFQFLADGGDCAVVAGLEEERPWSPKPVVATSKEEVLKGAGTKYTPSPSILGVDSAVYEYDRDRVAVVGTPCQMRALRRIEAGDHSEAKIGKAVALNIGLFCMETFGYPSFMDFLKEEGVDASAVTKFDIKKGRFIAWRDGEAIYDVKLSKVKEIVRPCCGRCDDFAAEFSDLSIGNVGSPDGWSTVIVRTERGEAALRSAEKGGLIEVQPLDDVKPGLSMVIRLAGTKKKGAKKGG</sequence>
<dbReference type="InterPro" id="IPR007516">
    <property type="entry name" value="Co_F420_Hydgase/DH_bsu_N"/>
</dbReference>
<proteinExistence type="predicted"/>
<dbReference type="PANTHER" id="PTHR31332:SF0">
    <property type="entry name" value="7-HYDROXYMETHYL CHLOROPHYLL A REDUCTASE, CHLOROPLASTIC"/>
    <property type="match status" value="1"/>
</dbReference>
<reference evidence="3 4" key="1">
    <citation type="submission" date="2015-06" db="EMBL/GenBank/DDBJ databases">
        <title>New insights into the roles of widespread benthic archaea in carbon and nitrogen cycling.</title>
        <authorList>
            <person name="Lazar C.S."/>
            <person name="Baker B.J."/>
            <person name="Seitz K.W."/>
            <person name="Hyde A.S."/>
            <person name="Dick G.J."/>
            <person name="Hinrichs K.-U."/>
            <person name="Teske A.P."/>
        </authorList>
    </citation>
    <scope>NUCLEOTIDE SEQUENCE [LARGE SCALE GENOMIC DNA]</scope>
    <source>
        <strain evidence="3">DG-45</strain>
    </source>
</reference>
<dbReference type="InterPro" id="IPR007525">
    <property type="entry name" value="FrhB_FdhB_C"/>
</dbReference>
<dbReference type="EMBL" id="LFWZ01000016">
    <property type="protein sequence ID" value="KON31003.1"/>
    <property type="molecule type" value="Genomic_DNA"/>
</dbReference>
<evidence type="ECO:0008006" key="5">
    <source>
        <dbReference type="Google" id="ProtNLM"/>
    </source>
</evidence>
<name>A0A0M0BR12_9ARCH</name>
<dbReference type="AlphaFoldDB" id="A0A0M0BR12"/>
<dbReference type="Proteomes" id="UP000037210">
    <property type="component" value="Unassembled WGS sequence"/>
</dbReference>
<dbReference type="Pfam" id="PF04432">
    <property type="entry name" value="FrhB_FdhB_C"/>
    <property type="match status" value="1"/>
</dbReference>
<dbReference type="Pfam" id="PF04422">
    <property type="entry name" value="FrhB_FdhB_N"/>
    <property type="match status" value="1"/>
</dbReference>
<gene>
    <name evidence="3" type="ORF">AC482_02305</name>
</gene>